<dbReference type="AlphaFoldDB" id="A0A809RS31"/>
<dbReference type="CDD" id="cd05560">
    <property type="entry name" value="Xcc1710_like"/>
    <property type="match status" value="1"/>
</dbReference>
<keyword evidence="2" id="KW-1185">Reference proteome</keyword>
<reference evidence="2" key="1">
    <citation type="submission" date="2019-11" db="EMBL/GenBank/DDBJ databases">
        <title>Isolation and characterization of a novel species in the genus Sulfuriferula.</title>
        <authorList>
            <person name="Mochizuki J."/>
            <person name="Kojima H."/>
            <person name="Fukui M."/>
        </authorList>
    </citation>
    <scope>NUCLEOTIDE SEQUENCE [LARGE SCALE GENOMIC DNA]</scope>
    <source>
        <strain evidence="2">SGTM</strain>
    </source>
</reference>
<dbReference type="PANTHER" id="PTHR21192:SF2">
    <property type="entry name" value="NADH DEHYDROGENASE [UBIQUINONE] 1 ALPHA SUBCOMPLEX ASSEMBLY FACTOR 3"/>
    <property type="match status" value="1"/>
</dbReference>
<dbReference type="EMBL" id="AP021881">
    <property type="protein sequence ID" value="BBP01681.1"/>
    <property type="molecule type" value="Genomic_DNA"/>
</dbReference>
<sequence length="124" mass="13648">MKFHLTQPEGLNLFTGYGDNYVIINGERYTQPSLLVTPDAILTDWQVNDFSALTAEHFAHIADQKPEIVLLGTGARLQFPHPRLSVALQQASVGLEVMDTKAACRTYNILVAEGRRVVVGLLIG</sequence>
<dbReference type="SUPFAM" id="SSF64076">
    <property type="entry name" value="MTH938-like"/>
    <property type="match status" value="1"/>
</dbReference>
<dbReference type="Pfam" id="PF04430">
    <property type="entry name" value="DUF498"/>
    <property type="match status" value="1"/>
</dbReference>
<dbReference type="RefSeq" id="WP_198420559.1">
    <property type="nucleotide sequence ID" value="NZ_AP021881.1"/>
</dbReference>
<gene>
    <name evidence="1" type="ORF">SFSGTM_23890</name>
</gene>
<dbReference type="InterPro" id="IPR036748">
    <property type="entry name" value="MTH938-like_sf"/>
</dbReference>
<protein>
    <recommendedName>
        <fullName evidence="3">Xcc1710-like domain-containing protein</fullName>
    </recommendedName>
</protein>
<proteinExistence type="predicted"/>
<dbReference type="Gene3D" id="3.40.1230.10">
    <property type="entry name" value="MTH938-like"/>
    <property type="match status" value="1"/>
</dbReference>
<dbReference type="KEGG" id="sniv:SFSGTM_23890"/>
<dbReference type="InterPro" id="IPR007523">
    <property type="entry name" value="NDUFAF3/AAMDC"/>
</dbReference>
<dbReference type="PANTHER" id="PTHR21192">
    <property type="entry name" value="NUCLEAR PROTEIN E3-3"/>
    <property type="match status" value="1"/>
</dbReference>
<accession>A0A809RS31</accession>
<organism evidence="1 2">
    <name type="scientific">Sulfuriferula nivalis</name>
    <dbReference type="NCBI Taxonomy" id="2675298"/>
    <lineage>
        <taxon>Bacteria</taxon>
        <taxon>Pseudomonadati</taxon>
        <taxon>Pseudomonadota</taxon>
        <taxon>Betaproteobacteria</taxon>
        <taxon>Nitrosomonadales</taxon>
        <taxon>Sulfuricellaceae</taxon>
        <taxon>Sulfuriferula</taxon>
    </lineage>
</organism>
<name>A0A809RS31_9PROT</name>
<evidence type="ECO:0000313" key="2">
    <source>
        <dbReference type="Proteomes" id="UP000463939"/>
    </source>
</evidence>
<evidence type="ECO:0008006" key="3">
    <source>
        <dbReference type="Google" id="ProtNLM"/>
    </source>
</evidence>
<evidence type="ECO:0000313" key="1">
    <source>
        <dbReference type="EMBL" id="BBP01681.1"/>
    </source>
</evidence>
<dbReference type="Proteomes" id="UP000463939">
    <property type="component" value="Chromosome"/>
</dbReference>